<dbReference type="InterPro" id="IPR002821">
    <property type="entry name" value="Hydantoinase_A"/>
</dbReference>
<dbReference type="Pfam" id="PF05378">
    <property type="entry name" value="Hydant_A_N"/>
    <property type="match status" value="1"/>
</dbReference>
<dbReference type="InterPro" id="IPR008040">
    <property type="entry name" value="Hydant_A_N"/>
</dbReference>
<gene>
    <name evidence="4" type="ORF">ACFQ00_11615</name>
</gene>
<evidence type="ECO:0000259" key="1">
    <source>
        <dbReference type="Pfam" id="PF01968"/>
    </source>
</evidence>
<accession>A0ABW3C3P3</accession>
<reference evidence="5" key="1">
    <citation type="journal article" date="2019" name="Int. J. Syst. Evol. Microbiol.">
        <title>The Global Catalogue of Microorganisms (GCM) 10K type strain sequencing project: providing services to taxonomists for standard genome sequencing and annotation.</title>
        <authorList>
            <consortium name="The Broad Institute Genomics Platform"/>
            <consortium name="The Broad Institute Genome Sequencing Center for Infectious Disease"/>
            <person name="Wu L."/>
            <person name="Ma J."/>
        </authorList>
    </citation>
    <scope>NUCLEOTIDE SEQUENCE [LARGE SCALE GENOMIC DNA]</scope>
    <source>
        <strain evidence="5">CCUG 52537</strain>
    </source>
</reference>
<dbReference type="Pfam" id="PF19278">
    <property type="entry name" value="Hydant_A_C"/>
    <property type="match status" value="1"/>
</dbReference>
<dbReference type="InterPro" id="IPR045079">
    <property type="entry name" value="Oxoprolinase-like"/>
</dbReference>
<dbReference type="InterPro" id="IPR049517">
    <property type="entry name" value="ACX-like_C"/>
</dbReference>
<dbReference type="PANTHER" id="PTHR11365:SF23">
    <property type="entry name" value="HYPOTHETICAL 5-OXOPROLINASE (EUROFUNG)-RELATED"/>
    <property type="match status" value="1"/>
</dbReference>
<dbReference type="InterPro" id="IPR043129">
    <property type="entry name" value="ATPase_NBD"/>
</dbReference>
<dbReference type="Gene3D" id="3.30.420.40">
    <property type="match status" value="1"/>
</dbReference>
<dbReference type="EMBL" id="JBHTIK010000005">
    <property type="protein sequence ID" value="MFD0848975.1"/>
    <property type="molecule type" value="Genomic_DNA"/>
</dbReference>
<feature type="domain" description="Acetophenone carboxylase-like C-terminal" evidence="3">
    <location>
        <begin position="509"/>
        <end position="668"/>
    </location>
</feature>
<dbReference type="PANTHER" id="PTHR11365">
    <property type="entry name" value="5-OXOPROLINASE RELATED"/>
    <property type="match status" value="1"/>
</dbReference>
<dbReference type="Proteomes" id="UP001597124">
    <property type="component" value="Unassembled WGS sequence"/>
</dbReference>
<feature type="domain" description="Hydantoinase/oxoprolinase N-terminal" evidence="2">
    <location>
        <begin position="3"/>
        <end position="181"/>
    </location>
</feature>
<protein>
    <submittedName>
        <fullName evidence="4">Hydantoinase/oxoprolinase family protein</fullName>
    </submittedName>
</protein>
<dbReference type="SUPFAM" id="SSF53067">
    <property type="entry name" value="Actin-like ATPase domain"/>
    <property type="match status" value="1"/>
</dbReference>
<dbReference type="RefSeq" id="WP_381490693.1">
    <property type="nucleotide sequence ID" value="NZ_JBHTIK010000005.1"/>
</dbReference>
<sequence length="679" mass="72760">MYRIGFDVGGTFTDFTMLDEDGGSVHYFKVPSTPHDPSEAIETGLAALIDVHSIDPARIRHLGHGTTVATNMVIERKGALTGLITTRGFRDTLEIGRQTRPHLYDYSISRPTPLVTRELRLEVDERVLSDGTVEVPLNEEQVAEAARKLGEAGVGAVVICFLHSYRRPEHERRAAEIVRAILPNAYVSLSSSVLPEFREFERMSTTVLNAYMGPRMGTYLERLLGRVSDLGITGELNTVHSNGGLMSVPTVREIPVRTCVSGPAAGVIGAAEIGQVANFPNLVTFDVGGTSTDVSVIVGGKPLFASDRLVADYPVKTPMIDIHVIGAGGGSIAAIDDAGALKVGPRSAGAAPGPVAYGRGGTEPTITDANIVLGRLDPVALLEGRLPVDAAAARKAIEEQIAQPLGLSVEEAAYGILRIANANMSRAIRSVSTERGHDVRDFALFAYGGAGPLHACDLAQDCGIRTVLVPQEPGTLCARGILLSDINMDFVRSELSIATPAAWSRACEVLAEMEAEAAAWLSREGVPEADTVLRIMVDARYDGQNFEVSVPLDGVDADGLEDLIARFRRQHVQEYGYDVSDRPVEIVNCRVQAIGRVSRVPIAPPIPVPGVDAVKGRRPVYFGEQGWIETSIYRRGQLPIGRTFAGPAIIEEMSSTLIVRPGQTVTVDPVGNLIVSVFE</sequence>
<name>A0ABW3C3P3_SPHXN</name>
<comment type="caution">
    <text evidence="4">The sequence shown here is derived from an EMBL/GenBank/DDBJ whole genome shotgun (WGS) entry which is preliminary data.</text>
</comment>
<dbReference type="Pfam" id="PF01968">
    <property type="entry name" value="Hydantoinase_A"/>
    <property type="match status" value="1"/>
</dbReference>
<keyword evidence="5" id="KW-1185">Reference proteome</keyword>
<feature type="domain" description="Hydantoinase A/oxoprolinase" evidence="1">
    <location>
        <begin position="202"/>
        <end position="487"/>
    </location>
</feature>
<proteinExistence type="predicted"/>
<evidence type="ECO:0000313" key="4">
    <source>
        <dbReference type="EMBL" id="MFD0848975.1"/>
    </source>
</evidence>
<evidence type="ECO:0000259" key="3">
    <source>
        <dbReference type="Pfam" id="PF19278"/>
    </source>
</evidence>
<organism evidence="4 5">
    <name type="scientific">Sphingosinicella xenopeptidilytica</name>
    <dbReference type="NCBI Taxonomy" id="364098"/>
    <lineage>
        <taxon>Bacteria</taxon>
        <taxon>Pseudomonadati</taxon>
        <taxon>Pseudomonadota</taxon>
        <taxon>Alphaproteobacteria</taxon>
        <taxon>Sphingomonadales</taxon>
        <taxon>Sphingosinicellaceae</taxon>
        <taxon>Sphingosinicella</taxon>
    </lineage>
</organism>
<evidence type="ECO:0000313" key="5">
    <source>
        <dbReference type="Proteomes" id="UP001597124"/>
    </source>
</evidence>
<evidence type="ECO:0000259" key="2">
    <source>
        <dbReference type="Pfam" id="PF05378"/>
    </source>
</evidence>